<organism evidence="1 2">
    <name type="scientific">Ktedonobacter racemifer DSM 44963</name>
    <dbReference type="NCBI Taxonomy" id="485913"/>
    <lineage>
        <taxon>Bacteria</taxon>
        <taxon>Bacillati</taxon>
        <taxon>Chloroflexota</taxon>
        <taxon>Ktedonobacteria</taxon>
        <taxon>Ktedonobacterales</taxon>
        <taxon>Ktedonobacteraceae</taxon>
        <taxon>Ktedonobacter</taxon>
    </lineage>
</organism>
<proteinExistence type="predicted"/>
<comment type="caution">
    <text evidence="1">The sequence shown here is derived from an EMBL/GenBank/DDBJ whole genome shotgun (WGS) entry which is preliminary data.</text>
</comment>
<protein>
    <submittedName>
        <fullName evidence="1">Uncharacterized protein</fullName>
    </submittedName>
</protein>
<name>D6TFQ2_KTERA</name>
<sequence>MTRGTTFVRSIAQIDPHGCDNGHIRENSPEWVLFRLPGDLQRFFNRKGLAASDPFSLAVGASTPPARSQVFICSIFFFGNYL</sequence>
<dbReference type="AlphaFoldDB" id="D6TFQ2"/>
<dbReference type="EMBL" id="ADVG01000001">
    <property type="protein sequence ID" value="EFH90535.1"/>
    <property type="molecule type" value="Genomic_DNA"/>
</dbReference>
<gene>
    <name evidence="1" type="ORF">Krac_12158</name>
</gene>
<accession>D6TFQ2</accession>
<dbReference type="Proteomes" id="UP000004508">
    <property type="component" value="Unassembled WGS sequence"/>
</dbReference>
<evidence type="ECO:0000313" key="2">
    <source>
        <dbReference type="Proteomes" id="UP000004508"/>
    </source>
</evidence>
<reference evidence="1 2" key="1">
    <citation type="journal article" date="2011" name="Stand. Genomic Sci.">
        <title>Non-contiguous finished genome sequence and contextual data of the filamentous soil bacterium Ktedonobacter racemifer type strain (SOSP1-21).</title>
        <authorList>
            <person name="Chang Y.J."/>
            <person name="Land M."/>
            <person name="Hauser L."/>
            <person name="Chertkov O."/>
            <person name="Del Rio T.G."/>
            <person name="Nolan M."/>
            <person name="Copeland A."/>
            <person name="Tice H."/>
            <person name="Cheng J.F."/>
            <person name="Lucas S."/>
            <person name="Han C."/>
            <person name="Goodwin L."/>
            <person name="Pitluck S."/>
            <person name="Ivanova N."/>
            <person name="Ovchinikova G."/>
            <person name="Pati A."/>
            <person name="Chen A."/>
            <person name="Palaniappan K."/>
            <person name="Mavromatis K."/>
            <person name="Liolios K."/>
            <person name="Brettin T."/>
            <person name="Fiebig A."/>
            <person name="Rohde M."/>
            <person name="Abt B."/>
            <person name="Goker M."/>
            <person name="Detter J.C."/>
            <person name="Woyke T."/>
            <person name="Bristow J."/>
            <person name="Eisen J.A."/>
            <person name="Markowitz V."/>
            <person name="Hugenholtz P."/>
            <person name="Kyrpides N.C."/>
            <person name="Klenk H.P."/>
            <person name="Lapidus A."/>
        </authorList>
    </citation>
    <scope>NUCLEOTIDE SEQUENCE [LARGE SCALE GENOMIC DNA]</scope>
    <source>
        <strain evidence="2">DSM 44963</strain>
    </source>
</reference>
<dbReference type="InParanoid" id="D6TFQ2"/>
<evidence type="ECO:0000313" key="1">
    <source>
        <dbReference type="EMBL" id="EFH90535.1"/>
    </source>
</evidence>
<keyword evidence="2" id="KW-1185">Reference proteome</keyword>